<organism evidence="1 2">
    <name type="scientific">Paracoccus stylophorae</name>
    <dbReference type="NCBI Taxonomy" id="659350"/>
    <lineage>
        <taxon>Bacteria</taxon>
        <taxon>Pseudomonadati</taxon>
        <taxon>Pseudomonadota</taxon>
        <taxon>Alphaproteobacteria</taxon>
        <taxon>Rhodobacterales</taxon>
        <taxon>Paracoccaceae</taxon>
        <taxon>Paracoccus</taxon>
    </lineage>
</organism>
<sequence>MMICKADFDELFPSLQRYRRDHAPCADDVQDAVPSRPDESAWEVPDPVRAGFALAAMPAAAAYGAAWAMGDVYDRWANG</sequence>
<dbReference type="EMBL" id="CP067134">
    <property type="protein sequence ID" value="WCR11223.1"/>
    <property type="molecule type" value="Genomic_DNA"/>
</dbReference>
<accession>A0ABY7SWG3</accession>
<dbReference type="RefSeq" id="WP_272859321.1">
    <property type="nucleotide sequence ID" value="NZ_CP067134.1"/>
</dbReference>
<evidence type="ECO:0000313" key="1">
    <source>
        <dbReference type="EMBL" id="WCR11223.1"/>
    </source>
</evidence>
<gene>
    <name evidence="1" type="ORF">JHW45_02110</name>
</gene>
<protein>
    <submittedName>
        <fullName evidence="1">Uncharacterized protein</fullName>
    </submittedName>
</protein>
<evidence type="ECO:0000313" key="2">
    <source>
        <dbReference type="Proteomes" id="UP001218412"/>
    </source>
</evidence>
<dbReference type="Proteomes" id="UP001218412">
    <property type="component" value="Chromosome"/>
</dbReference>
<keyword evidence="2" id="KW-1185">Reference proteome</keyword>
<proteinExistence type="predicted"/>
<reference evidence="1 2" key="1">
    <citation type="submission" date="2021-01" db="EMBL/GenBank/DDBJ databases">
        <title>Biogeographic distribution of Paracoccus.</title>
        <authorList>
            <person name="Hollensteiner J."/>
            <person name="Leineberger J."/>
            <person name="Brinkhoff T."/>
            <person name="Daniel R."/>
        </authorList>
    </citation>
    <scope>NUCLEOTIDE SEQUENCE [LARGE SCALE GENOMIC DNA]</scope>
    <source>
        <strain evidence="1 2">LMG25392</strain>
    </source>
</reference>
<name>A0ABY7SWG3_9RHOB</name>